<name>A0ABX0XYF6_9ACTN</name>
<evidence type="ECO:0000313" key="2">
    <source>
        <dbReference type="Proteomes" id="UP000722989"/>
    </source>
</evidence>
<gene>
    <name evidence="1" type="ORF">HC031_15465</name>
</gene>
<reference evidence="1 2" key="1">
    <citation type="submission" date="2020-03" db="EMBL/GenBank/DDBJ databases">
        <title>WGS of the type strain of Planosporangium spp.</title>
        <authorList>
            <person name="Thawai C."/>
        </authorList>
    </citation>
    <scope>NUCLEOTIDE SEQUENCE [LARGE SCALE GENOMIC DNA]</scope>
    <source>
        <strain evidence="1 2">TBRC 5610</strain>
    </source>
</reference>
<sequence length="278" mass="29918">MVLVIAITVGAVLLVERVSKQLPLRLPNARACVVDGDGGEISLDADQMANAATVAAVGLSRHVPQQAITVALATAWQESKLRNLNGGDRDSIGLFQQRPSQGWGTPAQIHDARYAARAFYSALLKIDGWQGMRVTDAAQAVQRSAHPEAYEKWADRAESLARALTGETVGAVACTVTGEPAMRGPAAAAELAVELRRDWGDTTDTVTSDNLPGVAVPVRDARAGWQYAHWLVAYAKDRGIKRVRFTNREWTAKSGSWTRVSASADDSSRVLAEVYRAV</sequence>
<evidence type="ECO:0000313" key="1">
    <source>
        <dbReference type="EMBL" id="NJC71100.1"/>
    </source>
</evidence>
<accession>A0ABX0XYF6</accession>
<evidence type="ECO:0008006" key="3">
    <source>
        <dbReference type="Google" id="ProtNLM"/>
    </source>
</evidence>
<proteinExistence type="predicted"/>
<keyword evidence="2" id="KW-1185">Reference proteome</keyword>
<dbReference type="EMBL" id="JAATVY010000009">
    <property type="protein sequence ID" value="NJC71100.1"/>
    <property type="molecule type" value="Genomic_DNA"/>
</dbReference>
<dbReference type="Proteomes" id="UP000722989">
    <property type="component" value="Unassembled WGS sequence"/>
</dbReference>
<protein>
    <recommendedName>
        <fullName evidence="3">Heavy metal transporter</fullName>
    </recommendedName>
</protein>
<organism evidence="1 2">
    <name type="scientific">Planosporangium thailandense</name>
    <dbReference type="NCBI Taxonomy" id="765197"/>
    <lineage>
        <taxon>Bacteria</taxon>
        <taxon>Bacillati</taxon>
        <taxon>Actinomycetota</taxon>
        <taxon>Actinomycetes</taxon>
        <taxon>Micromonosporales</taxon>
        <taxon>Micromonosporaceae</taxon>
        <taxon>Planosporangium</taxon>
    </lineage>
</organism>
<comment type="caution">
    <text evidence="1">The sequence shown here is derived from an EMBL/GenBank/DDBJ whole genome shotgun (WGS) entry which is preliminary data.</text>
</comment>